<keyword evidence="3" id="KW-0732">Signal</keyword>
<dbReference type="InterPro" id="IPR033764">
    <property type="entry name" value="Sdr_B"/>
</dbReference>
<dbReference type="PANTHER" id="PTHR23303">
    <property type="entry name" value="CARBOXYPEPTIDASE REGULATORY REGION-CONTAINING"/>
    <property type="match status" value="1"/>
</dbReference>
<proteinExistence type="predicted"/>
<feature type="domain" description="SD-repeat containing protein B" evidence="4">
    <location>
        <begin position="95"/>
        <end position="177"/>
    </location>
</feature>
<name>A0A2Z3GQK1_9BACT</name>
<dbReference type="PANTHER" id="PTHR23303:SF15">
    <property type="entry name" value="COLOSSIN-A"/>
    <property type="match status" value="1"/>
</dbReference>
<keyword evidence="6" id="KW-1185">Reference proteome</keyword>
<evidence type="ECO:0000256" key="2">
    <source>
        <dbReference type="ARBA" id="ARBA00022525"/>
    </source>
</evidence>
<dbReference type="InterPro" id="IPR051417">
    <property type="entry name" value="SDr/BOS_complex"/>
</dbReference>
<protein>
    <recommendedName>
        <fullName evidence="4">SD-repeat containing protein B domain-containing protein</fullName>
    </recommendedName>
</protein>
<evidence type="ECO:0000256" key="1">
    <source>
        <dbReference type="ARBA" id="ARBA00004613"/>
    </source>
</evidence>
<dbReference type="KEGG" id="gog:C1280_03230"/>
<evidence type="ECO:0000313" key="5">
    <source>
        <dbReference type="EMBL" id="AWM36113.1"/>
    </source>
</evidence>
<accession>A0A2Z3GQK1</accession>
<dbReference type="GO" id="GO:0005576">
    <property type="term" value="C:extracellular region"/>
    <property type="evidence" value="ECO:0007669"/>
    <property type="project" value="UniProtKB-SubCell"/>
</dbReference>
<dbReference type="Proteomes" id="UP000245802">
    <property type="component" value="Chromosome"/>
</dbReference>
<comment type="subcellular location">
    <subcellularLocation>
        <location evidence="1">Secreted</location>
    </subcellularLocation>
</comment>
<evidence type="ECO:0000259" key="4">
    <source>
        <dbReference type="Pfam" id="PF17210"/>
    </source>
</evidence>
<dbReference type="Pfam" id="PF17210">
    <property type="entry name" value="SdrD_B"/>
    <property type="match status" value="2"/>
</dbReference>
<dbReference type="Gene3D" id="2.60.40.10">
    <property type="entry name" value="Immunoglobulins"/>
    <property type="match status" value="2"/>
</dbReference>
<evidence type="ECO:0000313" key="6">
    <source>
        <dbReference type="Proteomes" id="UP000245802"/>
    </source>
</evidence>
<keyword evidence="2" id="KW-0964">Secreted</keyword>
<sequence length="466" mass="48514">MISRNFGSNFRLFPAPLGFGTQIAFPDAHPPEQTRPPLTRRSVTGGHVSAGALVPLTETRPVKFVTRPARPNRFAPKLEQLQQRDVPALLVPSSLSGFVYVDADCDGRFDAGEQPIADVTVTLSGTEAETGLAVNATTKTGSDGKYTFADLNPGTYTVRETQPSGYADGADTQGTPGTGITTNDAFNNIVLNSGVDGTDNNFGEKLAAPPATGSLSGTVYCDANKNGRLDSGEGGISGVKVTLSGPAGTRTAVTDASGRYGFGDLIAGTYTVTEAQPAGYGQGQNTPGTPANGSVTGDVIGGIAVTGTALTGYNFGEIKVPSCDDHGGNDCDSGHDKDKWCDHGKGPKDDKDCDDKKFVICGVGTIKWEVKWDVCPTPTKPVTPTCPTPVKNRDKFLCDDKFTLPCPTPVKPAPVPVACPAPSKPVTCPTPPTKPTTPPVVCPTPVKVTPIFSACQPTFGIKPIRC</sequence>
<organism evidence="5 6">
    <name type="scientific">Gemmata obscuriglobus</name>
    <dbReference type="NCBI Taxonomy" id="114"/>
    <lineage>
        <taxon>Bacteria</taxon>
        <taxon>Pseudomonadati</taxon>
        <taxon>Planctomycetota</taxon>
        <taxon>Planctomycetia</taxon>
        <taxon>Gemmatales</taxon>
        <taxon>Gemmataceae</taxon>
        <taxon>Gemmata</taxon>
    </lineage>
</organism>
<gene>
    <name evidence="5" type="ORF">C1280_03230</name>
</gene>
<reference evidence="5 6" key="1">
    <citation type="submission" date="2018-01" db="EMBL/GenBank/DDBJ databases">
        <title>G. obscuriglobus.</title>
        <authorList>
            <person name="Franke J."/>
            <person name="Blomberg W."/>
            <person name="Selmecki A."/>
        </authorList>
    </citation>
    <scope>NUCLEOTIDE SEQUENCE [LARGE SCALE GENOMIC DNA]</scope>
    <source>
        <strain evidence="5 6">DSM 5831</strain>
    </source>
</reference>
<dbReference type="InterPro" id="IPR013783">
    <property type="entry name" value="Ig-like_fold"/>
</dbReference>
<dbReference type="EMBL" id="CP025958">
    <property type="protein sequence ID" value="AWM36113.1"/>
    <property type="molecule type" value="Genomic_DNA"/>
</dbReference>
<dbReference type="OrthoDB" id="292744at2"/>
<dbReference type="SUPFAM" id="SSF117074">
    <property type="entry name" value="Hypothetical protein PA1324"/>
    <property type="match status" value="2"/>
</dbReference>
<evidence type="ECO:0000256" key="3">
    <source>
        <dbReference type="ARBA" id="ARBA00022729"/>
    </source>
</evidence>
<dbReference type="AlphaFoldDB" id="A0A2Z3GQK1"/>
<feature type="domain" description="SD-repeat containing protein B" evidence="4">
    <location>
        <begin position="215"/>
        <end position="291"/>
    </location>
</feature>